<dbReference type="Proteomes" id="UP000243200">
    <property type="component" value="Unassembled WGS sequence"/>
</dbReference>
<dbReference type="AlphaFoldDB" id="A0A1C3KG59"/>
<dbReference type="EMBL" id="FLRJ01000082">
    <property type="protein sequence ID" value="SBT72598.1"/>
    <property type="molecule type" value="Genomic_DNA"/>
</dbReference>
<name>A0A1C3KG59_PLAOA</name>
<sequence>MCKNYDEKCMEYYQYIKEKSSLYEHFEKICTPEQSNCSHFYEKYRAHNPTLVLPTLICHEKFKADNDPPAETTDLKTSVGHELQSGDYGLGVLEPAAELLGKDSTPQNSKIGKKVCYSLYDMALVLLNTSVLYRIPKLGGYNRSSTNDVDGRK</sequence>
<proteinExistence type="predicted"/>
<evidence type="ECO:0000313" key="2">
    <source>
        <dbReference type="Proteomes" id="UP000243200"/>
    </source>
</evidence>
<organism evidence="1 2">
    <name type="scientific">Plasmodium ovale</name>
    <name type="common">malaria parasite P. ovale</name>
    <dbReference type="NCBI Taxonomy" id="36330"/>
    <lineage>
        <taxon>Eukaryota</taxon>
        <taxon>Sar</taxon>
        <taxon>Alveolata</taxon>
        <taxon>Apicomplexa</taxon>
        <taxon>Aconoidasida</taxon>
        <taxon>Haemosporida</taxon>
        <taxon>Plasmodiidae</taxon>
        <taxon>Plasmodium</taxon>
        <taxon>Plasmodium (Plasmodium)</taxon>
    </lineage>
</organism>
<dbReference type="VEuPathDB" id="PlasmoDB:POWCR01_000037300"/>
<protein>
    <submittedName>
        <fullName evidence="1">Plasmodium vivax Vir protein, putative</fullName>
    </submittedName>
</protein>
<evidence type="ECO:0000313" key="1">
    <source>
        <dbReference type="EMBL" id="SBT72598.1"/>
    </source>
</evidence>
<reference evidence="1 2" key="1">
    <citation type="submission" date="2016-06" db="EMBL/GenBank/DDBJ databases">
        <authorList>
            <consortium name="Pathogen Informatics"/>
        </authorList>
    </citation>
    <scope>NUCLEOTIDE SEQUENCE [LARGE SCALE GENOMIC DNA]</scope>
</reference>
<accession>A0A1C3KG59</accession>
<gene>
    <name evidence="1" type="primary">PowCR01_000037300</name>
    <name evidence="1" type="ORF">POWCR01_000037300</name>
</gene>
<dbReference type="Pfam" id="PF05795">
    <property type="entry name" value="Plasmodium_Vir"/>
    <property type="match status" value="1"/>
</dbReference>
<dbReference type="InterPro" id="IPR008780">
    <property type="entry name" value="Plasmodium_Vir"/>
</dbReference>